<dbReference type="RefSeq" id="WP_164849116.1">
    <property type="nucleotide sequence ID" value="NZ_OLKH01000081.1"/>
</dbReference>
<feature type="region of interest" description="Disordered" evidence="1">
    <location>
        <begin position="305"/>
        <end position="334"/>
    </location>
</feature>
<evidence type="ECO:0000256" key="1">
    <source>
        <dbReference type="SAM" id="MobiDB-lite"/>
    </source>
</evidence>
<accession>A0A2N9PAC5</accession>
<dbReference type="Pfam" id="PF17555">
    <property type="entry name" value="TssN"/>
    <property type="match status" value="1"/>
</dbReference>
<keyword evidence="2" id="KW-0472">Membrane</keyword>
<feature type="transmembrane region" description="Helical" evidence="2">
    <location>
        <begin position="44"/>
        <end position="65"/>
    </location>
</feature>
<evidence type="ECO:0000313" key="4">
    <source>
        <dbReference type="Proteomes" id="UP000238180"/>
    </source>
</evidence>
<dbReference type="EMBL" id="OLKH01000081">
    <property type="protein sequence ID" value="SPE77289.1"/>
    <property type="molecule type" value="Genomic_DNA"/>
</dbReference>
<keyword evidence="2" id="KW-0812">Transmembrane</keyword>
<feature type="transmembrane region" description="Helical" evidence="2">
    <location>
        <begin position="77"/>
        <end position="95"/>
    </location>
</feature>
<dbReference type="InterPro" id="IPR035177">
    <property type="entry name" value="TssN"/>
</dbReference>
<feature type="transmembrane region" description="Helical" evidence="2">
    <location>
        <begin position="137"/>
        <end position="155"/>
    </location>
</feature>
<gene>
    <name evidence="3" type="ORF">FLACOL_01282</name>
</gene>
<keyword evidence="2" id="KW-1133">Transmembrane helix</keyword>
<feature type="transmembrane region" description="Helical" evidence="2">
    <location>
        <begin position="13"/>
        <end position="32"/>
    </location>
</feature>
<dbReference type="AlphaFoldDB" id="A0A2N9PAC5"/>
<feature type="compositionally biased region" description="Basic and acidic residues" evidence="1">
    <location>
        <begin position="305"/>
        <end position="328"/>
    </location>
</feature>
<feature type="transmembrane region" description="Helical" evidence="2">
    <location>
        <begin position="107"/>
        <end position="131"/>
    </location>
</feature>
<protein>
    <submittedName>
        <fullName evidence="3">Uncharacterized protein</fullName>
    </submittedName>
</protein>
<sequence>MRKYFINLIELKLLSAIIIAIAVCTILTMIFIQKTPGFKEKYKTKFIIYELSVALIYVIIPFLGFNNLLSNNAMNCFIFYQVSSLFLGILQVYLYKNYFNRFEKSEVWFVYFFTLITVTYSFFSFAITHTFLNGPDLLYLMATHFILFFIPQLIYDTFNLGMIIPAKVYRTWQFPVNYIEIAGVSDSEMKDLVVITFLIKRDNGDEKYKQYRAKGPTRLDFGRLFYNFVLDYNTKHEQEPIAIQDKKGLYSWVFFFQTKWYESARYIDPTRTLYMNAITENAVIVCMRTDEIILDADEKKDETHDVAYQYDRDQDDKRIGGKDKKEADQLETIS</sequence>
<evidence type="ECO:0000256" key="2">
    <source>
        <dbReference type="SAM" id="Phobius"/>
    </source>
</evidence>
<name>A0A2N9PAC5_9FLAO</name>
<proteinExistence type="predicted"/>
<reference evidence="3 4" key="1">
    <citation type="submission" date="2018-02" db="EMBL/GenBank/DDBJ databases">
        <authorList>
            <person name="Cohen D.B."/>
            <person name="Kent A.D."/>
        </authorList>
    </citation>
    <scope>NUCLEOTIDE SEQUENCE [LARGE SCALE GENOMIC DNA]</scope>
    <source>
        <strain evidence="3">CIP109753</strain>
    </source>
</reference>
<organism evidence="3 4">
    <name type="scientific">Flavobacterium columnare</name>
    <dbReference type="NCBI Taxonomy" id="996"/>
    <lineage>
        <taxon>Bacteria</taxon>
        <taxon>Pseudomonadati</taxon>
        <taxon>Bacteroidota</taxon>
        <taxon>Flavobacteriia</taxon>
        <taxon>Flavobacteriales</taxon>
        <taxon>Flavobacteriaceae</taxon>
        <taxon>Flavobacterium</taxon>
    </lineage>
</organism>
<dbReference type="Proteomes" id="UP000238180">
    <property type="component" value="Unassembled WGS sequence"/>
</dbReference>
<evidence type="ECO:0000313" key="3">
    <source>
        <dbReference type="EMBL" id="SPE77289.1"/>
    </source>
</evidence>